<keyword evidence="5" id="KW-1185">Reference proteome</keyword>
<dbReference type="AlphaFoldDB" id="A0ABD3SD83"/>
<comment type="caution">
    <text evidence="4">The sequence shown here is derived from an EMBL/GenBank/DDBJ whole genome shotgun (WGS) entry which is preliminary data.</text>
</comment>
<dbReference type="InterPro" id="IPR036291">
    <property type="entry name" value="NAD(P)-bd_dom_sf"/>
</dbReference>
<sequence>MINSFRAIMPDHVKYLLKKNYKGDRLADIYVQPSHRIFLDSQYENAGAIITDDLSAADILLGVKHLKNEDDLIADKTYMFFSHLFGHEAITKDVKDNSMGKLSKKQLITFGKFSLEPQVFAFTGKGNVTKDALEIFQLLPHKMITLEEAKEIKNKSGPHKCLHGLIVDQDHIVKKSERQEGAFDVEHYRANPSEYESIFSKTLTPVCNVIVNGIYWDERYPCLLTKEEMLDQYKQGNRSLFAVGDISCDTGGSIEFLQHTMTIDKPFFSWNPVTNDASDEISDEMVTMMGIDILPTELSVKSSKHFGDALYIDALKRLAVIALDNVKNHHILFRIKMSFPVLSQSHPLPLKSNTCVLFLHKGHLFDSCLINHVLFVIERLDCHFKIEQCHVTPTVRGSSHKSVLMIRVFLEEDSKLDAVVKKVGRLIHLSKKNADTSMQHFDSRLGSAPLNGSKGLGQVAGSCAEYLGWSKYTTIMVASMLEEAIAISTNVWHGKAVTCDFTQPGYMLRNLIDDADVVISLLPVPMLKTDLVTANYESDEMRSLRSSAKEAGIVILNKVGLDPGLDHMSAMRIIDDIHSRGGEVKSFAANNPLLYKFSWSPMGVLRASQNEAMYCRERKVIMSPYMHGNLSIWSAFLIKILSSMARNMAFNQPILFSGGLYDTKDSHRSSLLHVFKNMGMFSDRETGATTWHDTIQNMQATGGFHDQFSFILSRAGNDKELASRVHNCILWLSMKSAPISDSSSVVKSFCNLLEMHLQYEENESDMILCIMTSMRGLKMEASRHAAFGGQQNHSYEQDCGLYCSNRDCVITSKGLLLPTTKDFYNPSLELMKKEGAISIESVRLEGDVLDAVQYNTSD</sequence>
<dbReference type="Pfam" id="PF16653">
    <property type="entry name" value="Sacchrp_dh_C"/>
    <property type="match status" value="1"/>
</dbReference>
<organism evidence="4 5">
    <name type="scientific">Cyclostephanos tholiformis</name>
    <dbReference type="NCBI Taxonomy" id="382380"/>
    <lineage>
        <taxon>Eukaryota</taxon>
        <taxon>Sar</taxon>
        <taxon>Stramenopiles</taxon>
        <taxon>Ochrophyta</taxon>
        <taxon>Bacillariophyta</taxon>
        <taxon>Coscinodiscophyceae</taxon>
        <taxon>Thalassiosirophycidae</taxon>
        <taxon>Stephanodiscales</taxon>
        <taxon>Stephanodiscaceae</taxon>
        <taxon>Cyclostephanos</taxon>
    </lineage>
</organism>
<dbReference type="Gene3D" id="3.40.50.720">
    <property type="entry name" value="NAD(P)-binding Rossmann-like Domain"/>
    <property type="match status" value="2"/>
</dbReference>
<proteinExistence type="predicted"/>
<dbReference type="PANTHER" id="PTHR11133">
    <property type="entry name" value="SACCHAROPINE DEHYDROGENASE"/>
    <property type="match status" value="1"/>
</dbReference>
<dbReference type="PANTHER" id="PTHR11133:SF22">
    <property type="entry name" value="ALPHA-AMINOADIPIC SEMIALDEHYDE SYNTHASE, MITOCHONDRIAL"/>
    <property type="match status" value="1"/>
</dbReference>
<dbReference type="Gene3D" id="3.30.70.2690">
    <property type="entry name" value="LOR/SDH bifunctional enzyme, conserved domain"/>
    <property type="match status" value="1"/>
</dbReference>
<dbReference type="InterPro" id="IPR032095">
    <property type="entry name" value="Sacchrp_dh-like_C"/>
</dbReference>
<dbReference type="InterPro" id="IPR051168">
    <property type="entry name" value="AASS"/>
</dbReference>
<feature type="domain" description="Alanine dehydrogenase/pyridine nucleotide transhydrogenase NAD(H)-binding" evidence="3">
    <location>
        <begin position="99"/>
        <end position="290"/>
    </location>
</feature>
<dbReference type="Proteomes" id="UP001530377">
    <property type="component" value="Unassembled WGS sequence"/>
</dbReference>
<dbReference type="Pfam" id="PF04455">
    <property type="entry name" value="Saccharop_dh_N"/>
    <property type="match status" value="1"/>
</dbReference>
<dbReference type="SUPFAM" id="SSF55347">
    <property type="entry name" value="Glyceraldehyde-3-phosphate dehydrogenase-like, C-terminal domain"/>
    <property type="match status" value="1"/>
</dbReference>
<evidence type="ECO:0000313" key="4">
    <source>
        <dbReference type="EMBL" id="KAL3822348.1"/>
    </source>
</evidence>
<gene>
    <name evidence="4" type="ORF">ACHAXA_001725</name>
</gene>
<accession>A0ABD3SD83</accession>
<evidence type="ECO:0000256" key="2">
    <source>
        <dbReference type="ARBA" id="ARBA00023027"/>
    </source>
</evidence>
<dbReference type="InterPro" id="IPR043009">
    <property type="entry name" value="LOR/SDH_bifunc_enz_cons_dom_sf"/>
</dbReference>
<dbReference type="GO" id="GO:0006553">
    <property type="term" value="P:lysine metabolic process"/>
    <property type="evidence" value="ECO:0007669"/>
    <property type="project" value="UniProtKB-ARBA"/>
</dbReference>
<protein>
    <recommendedName>
        <fullName evidence="3">Alanine dehydrogenase/pyridine nucleotide transhydrogenase NAD(H)-binding domain-containing protein</fullName>
    </recommendedName>
</protein>
<evidence type="ECO:0000259" key="3">
    <source>
        <dbReference type="SMART" id="SM01002"/>
    </source>
</evidence>
<dbReference type="InterPro" id="IPR007886">
    <property type="entry name" value="AlaDH/PNT_N"/>
</dbReference>
<dbReference type="Pfam" id="PF05222">
    <property type="entry name" value="AlaDh_PNT_N"/>
    <property type="match status" value="1"/>
</dbReference>
<dbReference type="EMBL" id="JALLPB020000068">
    <property type="protein sequence ID" value="KAL3822348.1"/>
    <property type="molecule type" value="Genomic_DNA"/>
</dbReference>
<dbReference type="InterPro" id="IPR007698">
    <property type="entry name" value="AlaDH/PNT_NAD(H)-bd"/>
</dbReference>
<evidence type="ECO:0000313" key="5">
    <source>
        <dbReference type="Proteomes" id="UP001530377"/>
    </source>
</evidence>
<reference evidence="4 5" key="1">
    <citation type="submission" date="2024-10" db="EMBL/GenBank/DDBJ databases">
        <title>Updated reference genomes for cyclostephanoid diatoms.</title>
        <authorList>
            <person name="Roberts W.R."/>
            <person name="Alverson A.J."/>
        </authorList>
    </citation>
    <scope>NUCLEOTIDE SEQUENCE [LARGE SCALE GENOMIC DNA]</scope>
    <source>
        <strain evidence="4 5">AJA228-03</strain>
    </source>
</reference>
<dbReference type="GO" id="GO:0016491">
    <property type="term" value="F:oxidoreductase activity"/>
    <property type="evidence" value="ECO:0007669"/>
    <property type="project" value="UniProtKB-KW"/>
</dbReference>
<dbReference type="SUPFAM" id="SSF52283">
    <property type="entry name" value="Formate/glycerate dehydrogenase catalytic domain-like"/>
    <property type="match status" value="1"/>
</dbReference>
<name>A0ABD3SD83_9STRA</name>
<dbReference type="SUPFAM" id="SSF51735">
    <property type="entry name" value="NAD(P)-binding Rossmann-fold domains"/>
    <property type="match status" value="1"/>
</dbReference>
<keyword evidence="2" id="KW-0520">NAD</keyword>
<evidence type="ECO:0000256" key="1">
    <source>
        <dbReference type="ARBA" id="ARBA00023002"/>
    </source>
</evidence>
<dbReference type="InterPro" id="IPR007545">
    <property type="entry name" value="LOR/SDH_bifunc_enz_cons_dom"/>
</dbReference>
<keyword evidence="1" id="KW-0560">Oxidoreductase</keyword>
<dbReference type="SMART" id="SM01002">
    <property type="entry name" value="AlaDh_PNT_C"/>
    <property type="match status" value="1"/>
</dbReference>